<dbReference type="RefSeq" id="WP_182298021.1">
    <property type="nucleotide sequence ID" value="NZ_CP059851.1"/>
</dbReference>
<accession>A0A7G5ILF6</accession>
<organism evidence="2 3">
    <name type="scientific">Sandaracinobacteroides saxicola</name>
    <dbReference type="NCBI Taxonomy" id="2759707"/>
    <lineage>
        <taxon>Bacteria</taxon>
        <taxon>Pseudomonadati</taxon>
        <taxon>Pseudomonadota</taxon>
        <taxon>Alphaproteobacteria</taxon>
        <taxon>Sphingomonadales</taxon>
        <taxon>Sphingosinicellaceae</taxon>
        <taxon>Sandaracinobacteroides</taxon>
    </lineage>
</organism>
<dbReference type="Proteomes" id="UP000515292">
    <property type="component" value="Chromosome"/>
</dbReference>
<dbReference type="CDD" id="cd06587">
    <property type="entry name" value="VOC"/>
    <property type="match status" value="1"/>
</dbReference>
<sequence length="181" mass="19917">MMMSELPPIRSIHHVAFRCFDAEATRAFYQDVLDLPLAAALAFDETPDGSAPLSYMHLFFRLGDGNFVAFFDLPDHLAKQRFHPQSGFNRHIALRVEGDAELEAYRSRLLTQGVAVEGPIDHGFVRSIYCYDPNGIQVEVTTPTPVHDQFLAHEAVGARAAIAEWTAATAARKAAHAGPAD</sequence>
<dbReference type="InterPro" id="IPR004360">
    <property type="entry name" value="Glyas_Fos-R_dOase_dom"/>
</dbReference>
<proteinExistence type="predicted"/>
<dbReference type="InterPro" id="IPR037523">
    <property type="entry name" value="VOC_core"/>
</dbReference>
<protein>
    <submittedName>
        <fullName evidence="2">VOC family protein</fullName>
    </submittedName>
</protein>
<dbReference type="PROSITE" id="PS51819">
    <property type="entry name" value="VOC"/>
    <property type="match status" value="1"/>
</dbReference>
<evidence type="ECO:0000313" key="3">
    <source>
        <dbReference type="Proteomes" id="UP000515292"/>
    </source>
</evidence>
<dbReference type="EMBL" id="CP059851">
    <property type="protein sequence ID" value="QMW24198.1"/>
    <property type="molecule type" value="Genomic_DNA"/>
</dbReference>
<dbReference type="Pfam" id="PF00903">
    <property type="entry name" value="Glyoxalase"/>
    <property type="match status" value="1"/>
</dbReference>
<keyword evidence="3" id="KW-1185">Reference proteome</keyword>
<dbReference type="InterPro" id="IPR029068">
    <property type="entry name" value="Glyas_Bleomycin-R_OHBP_Dase"/>
</dbReference>
<reference evidence="2 3" key="1">
    <citation type="submission" date="2020-07" db="EMBL/GenBank/DDBJ databases">
        <title>Complete genome sequence for Sandaracinobacter sp. M6.</title>
        <authorList>
            <person name="Tang Y."/>
            <person name="Liu Q."/>
            <person name="Guo Z."/>
            <person name="Lei P."/>
            <person name="Huang B."/>
        </authorList>
    </citation>
    <scope>NUCLEOTIDE SEQUENCE [LARGE SCALE GENOMIC DNA]</scope>
    <source>
        <strain evidence="2 3">M6</strain>
    </source>
</reference>
<evidence type="ECO:0000259" key="1">
    <source>
        <dbReference type="PROSITE" id="PS51819"/>
    </source>
</evidence>
<dbReference type="AlphaFoldDB" id="A0A7G5ILF6"/>
<dbReference type="SUPFAM" id="SSF54593">
    <property type="entry name" value="Glyoxalase/Bleomycin resistance protein/Dihydroxybiphenyl dioxygenase"/>
    <property type="match status" value="1"/>
</dbReference>
<evidence type="ECO:0000313" key="2">
    <source>
        <dbReference type="EMBL" id="QMW24198.1"/>
    </source>
</evidence>
<dbReference type="InterPro" id="IPR050383">
    <property type="entry name" value="GlyoxalaseI/FosfomycinResist"/>
</dbReference>
<dbReference type="Gene3D" id="3.10.180.10">
    <property type="entry name" value="2,3-Dihydroxybiphenyl 1,2-Dioxygenase, domain 1"/>
    <property type="match status" value="1"/>
</dbReference>
<dbReference type="KEGG" id="sand:H3309_07015"/>
<dbReference type="PANTHER" id="PTHR21366:SF30">
    <property type="entry name" value="BLL2330 PROTEIN"/>
    <property type="match status" value="1"/>
</dbReference>
<name>A0A7G5ILF6_9SPHN</name>
<gene>
    <name evidence="2" type="ORF">H3309_07015</name>
</gene>
<feature type="domain" description="VOC" evidence="1">
    <location>
        <begin position="11"/>
        <end position="143"/>
    </location>
</feature>
<dbReference type="PANTHER" id="PTHR21366">
    <property type="entry name" value="GLYOXALASE FAMILY PROTEIN"/>
    <property type="match status" value="1"/>
</dbReference>